<dbReference type="InterPro" id="IPR011009">
    <property type="entry name" value="Kinase-like_dom_sf"/>
</dbReference>
<feature type="compositionally biased region" description="Polar residues" evidence="10">
    <location>
        <begin position="181"/>
        <end position="191"/>
    </location>
</feature>
<evidence type="ECO:0000256" key="10">
    <source>
        <dbReference type="SAM" id="MobiDB-lite"/>
    </source>
</evidence>
<dbReference type="EC" id="2.7.11.1" evidence="2"/>
<feature type="compositionally biased region" description="Polar residues" evidence="10">
    <location>
        <begin position="1"/>
        <end position="26"/>
    </location>
</feature>
<dbReference type="Proteomes" id="UP001314229">
    <property type="component" value="Unassembled WGS sequence"/>
</dbReference>
<evidence type="ECO:0000313" key="12">
    <source>
        <dbReference type="EMBL" id="CAK6969731.1"/>
    </source>
</evidence>
<dbReference type="GO" id="GO:0043066">
    <property type="term" value="P:negative regulation of apoptotic process"/>
    <property type="evidence" value="ECO:0007669"/>
    <property type="project" value="TreeGrafter"/>
</dbReference>
<dbReference type="SUPFAM" id="SSF56112">
    <property type="entry name" value="Protein kinase-like (PK-like)"/>
    <property type="match status" value="1"/>
</dbReference>
<dbReference type="InterPro" id="IPR000719">
    <property type="entry name" value="Prot_kinase_dom"/>
</dbReference>
<feature type="compositionally biased region" description="Low complexity" evidence="10">
    <location>
        <begin position="104"/>
        <end position="114"/>
    </location>
</feature>
<feature type="compositionally biased region" description="Basic and acidic residues" evidence="10">
    <location>
        <begin position="151"/>
        <end position="180"/>
    </location>
</feature>
<evidence type="ECO:0000256" key="7">
    <source>
        <dbReference type="ARBA" id="ARBA00022840"/>
    </source>
</evidence>
<organism evidence="12 13">
    <name type="scientific">Scomber scombrus</name>
    <name type="common">Atlantic mackerel</name>
    <name type="synonym">Scomber vernalis</name>
    <dbReference type="NCBI Taxonomy" id="13677"/>
    <lineage>
        <taxon>Eukaryota</taxon>
        <taxon>Metazoa</taxon>
        <taxon>Chordata</taxon>
        <taxon>Craniata</taxon>
        <taxon>Vertebrata</taxon>
        <taxon>Euteleostomi</taxon>
        <taxon>Actinopterygii</taxon>
        <taxon>Neopterygii</taxon>
        <taxon>Teleostei</taxon>
        <taxon>Neoteleostei</taxon>
        <taxon>Acanthomorphata</taxon>
        <taxon>Pelagiaria</taxon>
        <taxon>Scombriformes</taxon>
        <taxon>Scombridae</taxon>
        <taxon>Scomber</taxon>
    </lineage>
</organism>
<evidence type="ECO:0000256" key="8">
    <source>
        <dbReference type="ARBA" id="ARBA00047899"/>
    </source>
</evidence>
<comment type="catalytic activity">
    <reaction evidence="9">
        <text>L-seryl-[protein] + ATP = O-phospho-L-seryl-[protein] + ADP + H(+)</text>
        <dbReference type="Rhea" id="RHEA:17989"/>
        <dbReference type="Rhea" id="RHEA-COMP:9863"/>
        <dbReference type="Rhea" id="RHEA-COMP:11604"/>
        <dbReference type="ChEBI" id="CHEBI:15378"/>
        <dbReference type="ChEBI" id="CHEBI:29999"/>
        <dbReference type="ChEBI" id="CHEBI:30616"/>
        <dbReference type="ChEBI" id="CHEBI:83421"/>
        <dbReference type="ChEBI" id="CHEBI:456216"/>
        <dbReference type="EC" id="2.7.11.1"/>
    </reaction>
</comment>
<feature type="compositionally biased region" description="Low complexity" evidence="10">
    <location>
        <begin position="59"/>
        <end position="70"/>
    </location>
</feature>
<evidence type="ECO:0000313" key="13">
    <source>
        <dbReference type="Proteomes" id="UP001314229"/>
    </source>
</evidence>
<feature type="domain" description="Protein kinase" evidence="11">
    <location>
        <begin position="212"/>
        <end position="455"/>
    </location>
</feature>
<sequence>MMASTSTQTPERLASGKTQDNKSNTIEPDYNLVEDFRERSRKRKASDDGERAQKRHRVSCNSTNNNPTTCEAGSVSVEDVRVGKRKRKASPERDTPQKRRRCSCSEASSVFVEEVSAKGDKGKASADRENSRKKQRLCQETAAASSSSSKPDNKALVEDVQEEQRKTKASTGEERQETCEVKQSSCTASSSQEEKDSLPAEITSRADFEAKYKQLEKIGEGGCGSVAIKHIKGPDKGLELKINRLPVEVALMLTVAGGPESLGKSSAVSLLDWYYLDNKLILVMERPMPSMNLSKYLKSMGGRLEEDAAKILMTQLVDAAIELLSKGVFHRDIKCANLLVEVGSSVPRIRVIDFGCGCRVQRKPHLRFSGTTALAPPEWLLINKYKARSTTVWQLGTVLYRLLHGHVFDTRSYITDRIQLNSELSTDCLDFLKRCLAIHPKKRATLKELKRHPWLK</sequence>
<comment type="similarity">
    <text evidence="1">Belongs to the protein kinase superfamily. CAMK Ser/Thr protein kinase family. PIM subfamily.</text>
</comment>
<dbReference type="Gene3D" id="3.30.200.20">
    <property type="entry name" value="Phosphorylase Kinase, domain 1"/>
    <property type="match status" value="1"/>
</dbReference>
<feature type="region of interest" description="Disordered" evidence="10">
    <location>
        <begin position="1"/>
        <end position="201"/>
    </location>
</feature>
<dbReference type="InterPro" id="IPR008271">
    <property type="entry name" value="Ser/Thr_kinase_AS"/>
</dbReference>
<comment type="catalytic activity">
    <reaction evidence="8">
        <text>L-threonyl-[protein] + ATP = O-phospho-L-threonyl-[protein] + ADP + H(+)</text>
        <dbReference type="Rhea" id="RHEA:46608"/>
        <dbReference type="Rhea" id="RHEA-COMP:11060"/>
        <dbReference type="Rhea" id="RHEA-COMP:11605"/>
        <dbReference type="ChEBI" id="CHEBI:15378"/>
        <dbReference type="ChEBI" id="CHEBI:30013"/>
        <dbReference type="ChEBI" id="CHEBI:30616"/>
        <dbReference type="ChEBI" id="CHEBI:61977"/>
        <dbReference type="ChEBI" id="CHEBI:456216"/>
        <dbReference type="EC" id="2.7.11.1"/>
    </reaction>
</comment>
<evidence type="ECO:0000256" key="4">
    <source>
        <dbReference type="ARBA" id="ARBA00022679"/>
    </source>
</evidence>
<dbReference type="PANTHER" id="PTHR22984:SF11">
    <property type="entry name" value="AURORA KINASE-RELATED"/>
    <property type="match status" value="1"/>
</dbReference>
<evidence type="ECO:0000256" key="3">
    <source>
        <dbReference type="ARBA" id="ARBA00022527"/>
    </source>
</evidence>
<keyword evidence="13" id="KW-1185">Reference proteome</keyword>
<evidence type="ECO:0000259" key="11">
    <source>
        <dbReference type="PROSITE" id="PS50011"/>
    </source>
</evidence>
<dbReference type="PANTHER" id="PTHR22984">
    <property type="entry name" value="SERINE/THREONINE-PROTEIN KINASE PIM"/>
    <property type="match status" value="1"/>
</dbReference>
<dbReference type="EMBL" id="CAWUFR010000141">
    <property type="protein sequence ID" value="CAK6969731.1"/>
    <property type="molecule type" value="Genomic_DNA"/>
</dbReference>
<evidence type="ECO:0000256" key="1">
    <source>
        <dbReference type="ARBA" id="ARBA00005505"/>
    </source>
</evidence>
<dbReference type="GO" id="GO:0007346">
    <property type="term" value="P:regulation of mitotic cell cycle"/>
    <property type="evidence" value="ECO:0007669"/>
    <property type="project" value="TreeGrafter"/>
</dbReference>
<dbReference type="GO" id="GO:0005524">
    <property type="term" value="F:ATP binding"/>
    <property type="evidence" value="ECO:0007669"/>
    <property type="project" value="UniProtKB-KW"/>
</dbReference>
<keyword evidence="5" id="KW-0547">Nucleotide-binding</keyword>
<evidence type="ECO:0000256" key="2">
    <source>
        <dbReference type="ARBA" id="ARBA00012513"/>
    </source>
</evidence>
<keyword evidence="3" id="KW-0723">Serine/threonine-protein kinase</keyword>
<keyword evidence="4" id="KW-0808">Transferase</keyword>
<dbReference type="GO" id="GO:0004674">
    <property type="term" value="F:protein serine/threonine kinase activity"/>
    <property type="evidence" value="ECO:0007669"/>
    <property type="project" value="UniProtKB-KW"/>
</dbReference>
<dbReference type="AlphaFoldDB" id="A0AAV1PDC7"/>
<dbReference type="PROSITE" id="PS50011">
    <property type="entry name" value="PROTEIN_KINASE_DOM"/>
    <property type="match status" value="1"/>
</dbReference>
<keyword evidence="6 12" id="KW-0418">Kinase</keyword>
<accession>A0AAV1PDC7</accession>
<reference evidence="12 13" key="1">
    <citation type="submission" date="2024-01" db="EMBL/GenBank/DDBJ databases">
        <authorList>
            <person name="Alioto T."/>
            <person name="Alioto T."/>
            <person name="Gomez Garrido J."/>
        </authorList>
    </citation>
    <scope>NUCLEOTIDE SEQUENCE [LARGE SCALE GENOMIC DNA]</scope>
</reference>
<name>A0AAV1PDC7_SCOSC</name>
<feature type="compositionally biased region" description="Basic and acidic residues" evidence="10">
    <location>
        <begin position="192"/>
        <end position="201"/>
    </location>
</feature>
<feature type="compositionally biased region" description="Basic and acidic residues" evidence="10">
    <location>
        <begin position="115"/>
        <end position="132"/>
    </location>
</feature>
<evidence type="ECO:0000256" key="6">
    <source>
        <dbReference type="ARBA" id="ARBA00022777"/>
    </source>
</evidence>
<dbReference type="GO" id="GO:0005737">
    <property type="term" value="C:cytoplasm"/>
    <property type="evidence" value="ECO:0007669"/>
    <property type="project" value="TreeGrafter"/>
</dbReference>
<comment type="caution">
    <text evidence="12">The sequence shown here is derived from an EMBL/GenBank/DDBJ whole genome shotgun (WGS) entry which is preliminary data.</text>
</comment>
<dbReference type="PROSITE" id="PS00108">
    <property type="entry name" value="PROTEIN_KINASE_ST"/>
    <property type="match status" value="1"/>
</dbReference>
<dbReference type="SMART" id="SM00220">
    <property type="entry name" value="S_TKc"/>
    <property type="match status" value="1"/>
</dbReference>
<evidence type="ECO:0000256" key="5">
    <source>
        <dbReference type="ARBA" id="ARBA00022741"/>
    </source>
</evidence>
<gene>
    <name evidence="12" type="ORF">FSCOSCO3_A021898</name>
</gene>
<keyword evidence="7" id="KW-0067">ATP-binding</keyword>
<dbReference type="InterPro" id="IPR051138">
    <property type="entry name" value="PIM_Ser/Thr_kinase"/>
</dbReference>
<proteinExistence type="inferred from homology"/>
<evidence type="ECO:0000256" key="9">
    <source>
        <dbReference type="ARBA" id="ARBA00048679"/>
    </source>
</evidence>
<dbReference type="Pfam" id="PF00069">
    <property type="entry name" value="Pkinase"/>
    <property type="match status" value="1"/>
</dbReference>
<dbReference type="Gene3D" id="1.10.510.10">
    <property type="entry name" value="Transferase(Phosphotransferase) domain 1"/>
    <property type="match status" value="1"/>
</dbReference>
<protein>
    <recommendedName>
        <fullName evidence="2">non-specific serine/threonine protein kinase</fullName>
        <ecNumber evidence="2">2.7.11.1</ecNumber>
    </recommendedName>
</protein>